<proteinExistence type="predicted"/>
<name>A0A974CPE7_XENLA</name>
<feature type="non-terminal residue" evidence="1">
    <location>
        <position position="39"/>
    </location>
</feature>
<gene>
    <name evidence="1" type="ORF">XELAEV_180315283mg</name>
</gene>
<reference evidence="1" key="2">
    <citation type="submission" date="2016-05" db="EMBL/GenBank/DDBJ databases">
        <title>WGS assembly of Xenopus laevis.</title>
        <authorList>
            <person name="Session A."/>
            <person name="Uno Y."/>
            <person name="Kwon T."/>
            <person name="Chapman J."/>
            <person name="Toyoda A."/>
            <person name="Takahashi S."/>
            <person name="Fukui A."/>
            <person name="Hikosaka A."/>
            <person name="Putnam N."/>
            <person name="Stites J."/>
            <person name="Van Heeringen S."/>
            <person name="Quigley I."/>
            <person name="Heinz S."/>
            <person name="Hellsten U."/>
            <person name="Lyons J."/>
            <person name="Suzuki A."/>
            <person name="Kondo M."/>
            <person name="Ogino H."/>
            <person name="Ochi H."/>
            <person name="Bogdanovic O."/>
            <person name="Lister R."/>
            <person name="Georgiou G."/>
            <person name="Paranjpe S."/>
            <person name="Van Kruijsbergen I."/>
            <person name="Mozaffari S."/>
            <person name="Shu S."/>
            <person name="Schmutz J."/>
            <person name="Jenkins J."/>
            <person name="Grimwood J."/>
            <person name="Carlson J."/>
            <person name="Mitros T."/>
            <person name="Simakov O."/>
            <person name="Heald R."/>
            <person name="Miller K."/>
            <person name="Haudenschild C."/>
            <person name="Kuroki Y."/>
            <person name="Tanaka T."/>
            <person name="Michiue T."/>
            <person name="Watanabe M."/>
            <person name="Kinoshita T."/>
            <person name="Ohta Y."/>
            <person name="Mawaribuchi S."/>
            <person name="Suzuki Y."/>
            <person name="Haramoto Y."/>
            <person name="Yamamoto T."/>
            <person name="Takagi C."/>
            <person name="Kitzman J."/>
            <person name="Shendure J."/>
            <person name="Nakayama T."/>
            <person name="Izutsu Y."/>
            <person name="Robert J."/>
            <person name="Dichmann D."/>
            <person name="Flajnik M."/>
            <person name="Houston D."/>
            <person name="Marcotte E."/>
            <person name="Wallingford J."/>
            <person name="Ito Y."/>
            <person name="Asashima M."/>
            <person name="Ueno N."/>
            <person name="Matsuda Y."/>
            <person name="Jan Veenstra G."/>
            <person name="Fujiyama A."/>
            <person name="Harland R."/>
            <person name="Taira M."/>
            <person name="Rokhsar D.S."/>
        </authorList>
    </citation>
    <scope>NUCLEOTIDE SEQUENCE</scope>
    <source>
        <strain evidence="1">J</strain>
        <tissue evidence="1">Blood</tissue>
    </source>
</reference>
<evidence type="ECO:0000313" key="2">
    <source>
        <dbReference type="Proteomes" id="UP000694892"/>
    </source>
</evidence>
<dbReference type="EMBL" id="CM004476">
    <property type="protein sequence ID" value="OCT76319.1"/>
    <property type="molecule type" value="Genomic_DNA"/>
</dbReference>
<organism evidence="1 2">
    <name type="scientific">Xenopus laevis</name>
    <name type="common">African clawed frog</name>
    <dbReference type="NCBI Taxonomy" id="8355"/>
    <lineage>
        <taxon>Eukaryota</taxon>
        <taxon>Metazoa</taxon>
        <taxon>Chordata</taxon>
        <taxon>Craniata</taxon>
        <taxon>Vertebrata</taxon>
        <taxon>Euteleostomi</taxon>
        <taxon>Amphibia</taxon>
        <taxon>Batrachia</taxon>
        <taxon>Anura</taxon>
        <taxon>Pipoidea</taxon>
        <taxon>Pipidae</taxon>
        <taxon>Xenopodinae</taxon>
        <taxon>Xenopus</taxon>
        <taxon>Xenopus</taxon>
    </lineage>
</organism>
<dbReference type="EMBL" id="CM004476">
    <property type="protein sequence ID" value="OCT76320.1"/>
    <property type="molecule type" value="Genomic_DNA"/>
</dbReference>
<feature type="non-terminal residue" evidence="1">
    <location>
        <position position="1"/>
    </location>
</feature>
<protein>
    <submittedName>
        <fullName evidence="1">Uncharacterized protein</fullName>
    </submittedName>
</protein>
<sequence>PDLVSIFLYSSSVIMSSEQTQHLRKYSSLPVWVVEDHHD</sequence>
<reference evidence="2" key="1">
    <citation type="journal article" date="2016" name="Nature">
        <title>Genome evolution in the allotetraploid frog Xenopus laevis.</title>
        <authorList>
            <person name="Session A.M."/>
            <person name="Uno Y."/>
            <person name="Kwon T."/>
            <person name="Chapman J.A."/>
            <person name="Toyoda A."/>
            <person name="Takahashi S."/>
            <person name="Fukui A."/>
            <person name="Hikosaka A."/>
            <person name="Suzuki A."/>
            <person name="Kondo M."/>
            <person name="van Heeringen S.J."/>
            <person name="Quigley I."/>
            <person name="Heinz S."/>
            <person name="Ogino H."/>
            <person name="Ochi H."/>
            <person name="Hellsten U."/>
            <person name="Lyons J.B."/>
            <person name="Simakov O."/>
            <person name="Putnam N."/>
            <person name="Stites J."/>
            <person name="Kuroki Y."/>
            <person name="Tanaka T."/>
            <person name="Michiue T."/>
            <person name="Watanabe M."/>
            <person name="Bogdanovic O."/>
            <person name="Lister R."/>
            <person name="Georgiou G."/>
            <person name="Paranjpe S.S."/>
            <person name="van Kruijsbergen I."/>
            <person name="Shu S."/>
            <person name="Carlson J."/>
            <person name="Kinoshita T."/>
            <person name="Ohta Y."/>
            <person name="Mawaribuchi S."/>
            <person name="Jenkins J."/>
            <person name="Grimwood J."/>
            <person name="Schmutz J."/>
            <person name="Mitros T."/>
            <person name="Mozaffari S.V."/>
            <person name="Suzuki Y."/>
            <person name="Haramoto Y."/>
            <person name="Yamamoto T.S."/>
            <person name="Takagi C."/>
            <person name="Heald R."/>
            <person name="Miller K."/>
            <person name="Haudenschild C."/>
            <person name="Kitzman J."/>
            <person name="Nakayama T."/>
            <person name="Izutsu Y."/>
            <person name="Robert J."/>
            <person name="Fortriede J."/>
            <person name="Burns K."/>
            <person name="Lotay V."/>
            <person name="Karimi K."/>
            <person name="Yasuoka Y."/>
            <person name="Dichmann D.S."/>
            <person name="Flajnik M.F."/>
            <person name="Houston D.W."/>
            <person name="Shendure J."/>
            <person name="DuPasquier L."/>
            <person name="Vize P.D."/>
            <person name="Zorn A.M."/>
            <person name="Ito M."/>
            <person name="Marcotte E.M."/>
            <person name="Wallingford J.B."/>
            <person name="Ito Y."/>
            <person name="Asashima M."/>
            <person name="Ueno N."/>
            <person name="Matsuda Y."/>
            <person name="Veenstra G.J."/>
            <person name="Fujiyama A."/>
            <person name="Harland R.M."/>
            <person name="Taira M."/>
            <person name="Rokhsar D.S."/>
        </authorList>
    </citation>
    <scope>NUCLEOTIDE SEQUENCE [LARGE SCALE GENOMIC DNA]</scope>
    <source>
        <strain evidence="2">J</strain>
    </source>
</reference>
<dbReference type="AlphaFoldDB" id="A0A974CPE7"/>
<dbReference type="Proteomes" id="UP000694892">
    <property type="component" value="Chromosome 6L"/>
</dbReference>
<evidence type="ECO:0000313" key="1">
    <source>
        <dbReference type="EMBL" id="OCT76320.1"/>
    </source>
</evidence>
<accession>A0A974CPE7</accession>